<accession>A0AAQ2FC68</accession>
<organism evidence="2 4">
    <name type="scientific">Campylobacter helveticus</name>
    <dbReference type="NCBI Taxonomy" id="28898"/>
    <lineage>
        <taxon>Bacteria</taxon>
        <taxon>Pseudomonadati</taxon>
        <taxon>Campylobacterota</taxon>
        <taxon>Epsilonproteobacteria</taxon>
        <taxon>Campylobacterales</taxon>
        <taxon>Campylobacteraceae</taxon>
        <taxon>Campylobacter</taxon>
    </lineage>
</organism>
<evidence type="ECO:0000313" key="4">
    <source>
        <dbReference type="Proteomes" id="UP000306813"/>
    </source>
</evidence>
<reference evidence="3 5" key="2">
    <citation type="submission" date="2019-08" db="EMBL/GenBank/DDBJ databases">
        <title>Rapid identification of Enteric Bacteria from Whole Genome Sequences (WGS) using Average Nucleotide Identity (ANI).</title>
        <authorList>
            <person name="Lane C."/>
        </authorList>
    </citation>
    <scope>NUCLEOTIDE SEQUENCE [LARGE SCALE GENOMIC DNA]</scope>
    <source>
        <strain evidence="3 5">D4984</strain>
    </source>
</reference>
<evidence type="ECO:0000313" key="2">
    <source>
        <dbReference type="EMBL" id="TNB54331.1"/>
    </source>
</evidence>
<dbReference type="EMBL" id="VDBS01000152">
    <property type="protein sequence ID" value="TNB54331.1"/>
    <property type="molecule type" value="Genomic_DNA"/>
</dbReference>
<evidence type="ECO:0000313" key="3">
    <source>
        <dbReference type="EMBL" id="TXK58673.1"/>
    </source>
</evidence>
<dbReference type="InterPro" id="IPR007159">
    <property type="entry name" value="SpoVT-AbrB_dom"/>
</dbReference>
<protein>
    <submittedName>
        <fullName evidence="2">AbrB/MazE/SpoVT family DNA-binding domain-containing protein</fullName>
    </submittedName>
</protein>
<dbReference type="GeneID" id="52036955"/>
<dbReference type="SUPFAM" id="SSF89447">
    <property type="entry name" value="AbrB/MazE/MraZ-like"/>
    <property type="match status" value="1"/>
</dbReference>
<keyword evidence="2" id="KW-0238">DNA-binding</keyword>
<comment type="caution">
    <text evidence="2">The sequence shown here is derived from an EMBL/GenBank/DDBJ whole genome shotgun (WGS) entry which is preliminary data.</text>
</comment>
<sequence length="78" mass="9101">MTKLIQIGSSYGIRIPKLLIEKANLRNSVIDLQIVEEGLLLKTKNVRSGWDSEALRKEAKKEKVNEDYLSEDLKEWQW</sequence>
<dbReference type="Pfam" id="PF04014">
    <property type="entry name" value="MazE_antitoxin"/>
    <property type="match status" value="1"/>
</dbReference>
<dbReference type="GO" id="GO:0003677">
    <property type="term" value="F:DNA binding"/>
    <property type="evidence" value="ECO:0007669"/>
    <property type="project" value="UniProtKB-KW"/>
</dbReference>
<feature type="domain" description="SpoVT-AbrB" evidence="1">
    <location>
        <begin position="5"/>
        <end position="49"/>
    </location>
</feature>
<dbReference type="Proteomes" id="UP000321317">
    <property type="component" value="Unassembled WGS sequence"/>
</dbReference>
<reference evidence="2 4" key="1">
    <citation type="submission" date="2019-05" db="EMBL/GenBank/DDBJ databases">
        <title>Draft genomes of eight strains of Campylobacter helveticus isolated from cats and a dog in New Zealand.</title>
        <authorList>
            <person name="Bojanic K."/>
            <person name="Midwinter A.C."/>
            <person name="Biggs P.J."/>
            <person name="Acke E."/>
            <person name="Cornelius A.J."/>
            <person name="Marshall J.C."/>
        </authorList>
    </citation>
    <scope>NUCLEOTIDE SEQUENCE [LARGE SCALE GENOMIC DNA]</scope>
    <source>
        <strain evidence="2 4">ACP123b</strain>
    </source>
</reference>
<evidence type="ECO:0000313" key="5">
    <source>
        <dbReference type="Proteomes" id="UP000321317"/>
    </source>
</evidence>
<dbReference type="KEGG" id="chv:CHELV3228_0702"/>
<dbReference type="KEGG" id="chv:CHELV3228_1050"/>
<gene>
    <name evidence="2" type="ORF">FDW42_10390</name>
    <name evidence="3" type="ORF">FVD16_02685</name>
</gene>
<evidence type="ECO:0000259" key="1">
    <source>
        <dbReference type="SMART" id="SM00966"/>
    </source>
</evidence>
<keyword evidence="5" id="KW-1185">Reference proteome</keyword>
<dbReference type="SMART" id="SM00966">
    <property type="entry name" value="SpoVT_AbrB"/>
    <property type="match status" value="1"/>
</dbReference>
<dbReference type="InterPro" id="IPR037914">
    <property type="entry name" value="SpoVT-AbrB_sf"/>
</dbReference>
<proteinExistence type="predicted"/>
<dbReference type="RefSeq" id="WP_082199557.1">
    <property type="nucleotide sequence ID" value="NZ_CP020478.1"/>
</dbReference>
<dbReference type="EMBL" id="VRMA01000028">
    <property type="protein sequence ID" value="TXK58673.1"/>
    <property type="molecule type" value="Genomic_DNA"/>
</dbReference>
<name>A0AAQ2FC68_9BACT</name>
<dbReference type="Gene3D" id="2.10.260.10">
    <property type="match status" value="1"/>
</dbReference>
<dbReference type="Proteomes" id="UP000306813">
    <property type="component" value="Unassembled WGS sequence"/>
</dbReference>
<dbReference type="AlphaFoldDB" id="A0AAQ2FC68"/>